<evidence type="ECO:0000256" key="4">
    <source>
        <dbReference type="ARBA" id="ARBA00022630"/>
    </source>
</evidence>
<protein>
    <submittedName>
        <fullName evidence="13">Unannotated protein</fullName>
    </submittedName>
</protein>
<evidence type="ECO:0000256" key="3">
    <source>
        <dbReference type="ARBA" id="ARBA00022555"/>
    </source>
</evidence>
<keyword evidence="3" id="KW-0820">tRNA-binding</keyword>
<evidence type="ECO:0000256" key="1">
    <source>
        <dbReference type="ARBA" id="ARBA00001917"/>
    </source>
</evidence>
<feature type="domain" description="DUS-like FMN-binding" evidence="12">
    <location>
        <begin position="16"/>
        <end position="324"/>
    </location>
</feature>
<sequence length="386" mass="42426">MSLQTSRFIVNPPVVLAPMAGITNQAFRRLCREYGAGLYVSEMVTSRALIERSPETIRMVTPDPDEQIRSVQLYGVDPEVMSKAVEMLIRENRADHIDLNMGCPVPKVTKKGGGAALPWKQDLFKSILESAVNTANKVAAELGVKPVPVTVKMRMGIDDDHLTYLEAGRAAANAGVAWVALHARTAEQMYSGKARWDAIKNLVEELKDLNVPVLGNGDIWSAQDAIDMVKQTGCAGVVVGRGCLGRPWLFGQLAAAFAGNEIPKDPGLDVVAQIIKRHAVLLCELYGEYKGIRDIRKHMAWYLKGFSVGNQLRTSLAMVESLENLDFLLSKLDTNQAFPEIIVDKPRGRVGSQKKVSLPHNWLNSRSIEKNEVKDLREAELSISGG</sequence>
<dbReference type="Pfam" id="PF01207">
    <property type="entry name" value="Dus"/>
    <property type="match status" value="1"/>
</dbReference>
<keyword evidence="5" id="KW-0288">FMN</keyword>
<dbReference type="InterPro" id="IPR004652">
    <property type="entry name" value="DusB-like"/>
</dbReference>
<keyword evidence="4" id="KW-0285">Flavoprotein</keyword>
<evidence type="ECO:0000256" key="6">
    <source>
        <dbReference type="ARBA" id="ARBA00022694"/>
    </source>
</evidence>
<evidence type="ECO:0000256" key="11">
    <source>
        <dbReference type="ARBA" id="ARBA00048802"/>
    </source>
</evidence>
<evidence type="ECO:0000256" key="10">
    <source>
        <dbReference type="ARBA" id="ARBA00048205"/>
    </source>
</evidence>
<gene>
    <name evidence="13" type="ORF">UFOPK1740_00631</name>
</gene>
<dbReference type="InterPro" id="IPR001269">
    <property type="entry name" value="DUS_fam"/>
</dbReference>
<evidence type="ECO:0000256" key="8">
    <source>
        <dbReference type="ARBA" id="ARBA00022884"/>
    </source>
</evidence>
<evidence type="ECO:0000259" key="12">
    <source>
        <dbReference type="Pfam" id="PF01207"/>
    </source>
</evidence>
<evidence type="ECO:0000313" key="13">
    <source>
        <dbReference type="EMBL" id="CAB4576965.1"/>
    </source>
</evidence>
<keyword evidence="7" id="KW-0521">NADP</keyword>
<dbReference type="EMBL" id="CAEZTU010000020">
    <property type="protein sequence ID" value="CAB4576965.1"/>
    <property type="molecule type" value="Genomic_DNA"/>
</dbReference>
<evidence type="ECO:0000256" key="5">
    <source>
        <dbReference type="ARBA" id="ARBA00022643"/>
    </source>
</evidence>
<evidence type="ECO:0000256" key="2">
    <source>
        <dbReference type="ARBA" id="ARBA00002790"/>
    </source>
</evidence>
<dbReference type="NCBIfam" id="TIGR00737">
    <property type="entry name" value="nifR3_yhdG"/>
    <property type="match status" value="1"/>
</dbReference>
<comment type="catalytic activity">
    <reaction evidence="11">
        <text>a 5,6-dihydrouridine in tRNA + NAD(+) = a uridine in tRNA + NADH + H(+)</text>
        <dbReference type="Rhea" id="RHEA:54452"/>
        <dbReference type="Rhea" id="RHEA-COMP:13339"/>
        <dbReference type="Rhea" id="RHEA-COMP:13887"/>
        <dbReference type="ChEBI" id="CHEBI:15378"/>
        <dbReference type="ChEBI" id="CHEBI:57540"/>
        <dbReference type="ChEBI" id="CHEBI:57945"/>
        <dbReference type="ChEBI" id="CHEBI:65315"/>
        <dbReference type="ChEBI" id="CHEBI:74443"/>
    </reaction>
</comment>
<dbReference type="InterPro" id="IPR035587">
    <property type="entry name" value="DUS-like_FMN-bd"/>
</dbReference>
<dbReference type="PANTHER" id="PTHR45846">
    <property type="entry name" value="TRNA-DIHYDROURIDINE(47) SYNTHASE [NAD(P)(+)]-LIKE"/>
    <property type="match status" value="1"/>
</dbReference>
<dbReference type="GO" id="GO:0017150">
    <property type="term" value="F:tRNA dihydrouridine synthase activity"/>
    <property type="evidence" value="ECO:0007669"/>
    <property type="project" value="InterPro"/>
</dbReference>
<dbReference type="Gene3D" id="3.20.20.70">
    <property type="entry name" value="Aldolase class I"/>
    <property type="match status" value="1"/>
</dbReference>
<comment type="cofactor">
    <cofactor evidence="1">
        <name>FMN</name>
        <dbReference type="ChEBI" id="CHEBI:58210"/>
    </cofactor>
</comment>
<dbReference type="PANTHER" id="PTHR45846:SF1">
    <property type="entry name" value="TRNA-DIHYDROURIDINE(47) SYNTHASE [NAD(P)(+)]-LIKE"/>
    <property type="match status" value="1"/>
</dbReference>
<dbReference type="Gene3D" id="1.10.1200.80">
    <property type="entry name" value="Putative flavin oxidoreducatase, domain 2"/>
    <property type="match status" value="1"/>
</dbReference>
<proteinExistence type="predicted"/>
<reference evidence="13" key="1">
    <citation type="submission" date="2020-05" db="EMBL/GenBank/DDBJ databases">
        <authorList>
            <person name="Chiriac C."/>
            <person name="Salcher M."/>
            <person name="Ghai R."/>
            <person name="Kavagutti S V."/>
        </authorList>
    </citation>
    <scope>NUCLEOTIDE SEQUENCE</scope>
</reference>
<dbReference type="PROSITE" id="PS01136">
    <property type="entry name" value="UPF0034"/>
    <property type="match status" value="1"/>
</dbReference>
<comment type="catalytic activity">
    <reaction evidence="10">
        <text>a 5,6-dihydrouridine in tRNA + NADP(+) = a uridine in tRNA + NADPH + H(+)</text>
        <dbReference type="Rhea" id="RHEA:23624"/>
        <dbReference type="Rhea" id="RHEA-COMP:13339"/>
        <dbReference type="Rhea" id="RHEA-COMP:13887"/>
        <dbReference type="ChEBI" id="CHEBI:15378"/>
        <dbReference type="ChEBI" id="CHEBI:57783"/>
        <dbReference type="ChEBI" id="CHEBI:58349"/>
        <dbReference type="ChEBI" id="CHEBI:65315"/>
        <dbReference type="ChEBI" id="CHEBI:74443"/>
    </reaction>
</comment>
<dbReference type="GO" id="GO:0000049">
    <property type="term" value="F:tRNA binding"/>
    <property type="evidence" value="ECO:0007669"/>
    <property type="project" value="UniProtKB-KW"/>
</dbReference>
<dbReference type="InterPro" id="IPR018517">
    <property type="entry name" value="tRNA_hU_synthase_CS"/>
</dbReference>
<accession>A0A6J6ENP0</accession>
<name>A0A6J6ENP0_9ZZZZ</name>
<keyword evidence="6" id="KW-0819">tRNA processing</keyword>
<dbReference type="SUPFAM" id="SSF51395">
    <property type="entry name" value="FMN-linked oxidoreductases"/>
    <property type="match status" value="1"/>
</dbReference>
<dbReference type="CDD" id="cd02801">
    <property type="entry name" value="DUS_like_FMN"/>
    <property type="match status" value="1"/>
</dbReference>
<evidence type="ECO:0000256" key="9">
    <source>
        <dbReference type="ARBA" id="ARBA00023002"/>
    </source>
</evidence>
<keyword evidence="8" id="KW-0694">RNA-binding</keyword>
<comment type="function">
    <text evidence="2">Catalyzes the synthesis of 5,6-dihydrouridine (D), a modified base found in the D-loop of most tRNAs, via the reduction of the C5-C6 double bond in target uridines.</text>
</comment>
<keyword evidence="9" id="KW-0560">Oxidoreductase</keyword>
<organism evidence="13">
    <name type="scientific">freshwater metagenome</name>
    <dbReference type="NCBI Taxonomy" id="449393"/>
    <lineage>
        <taxon>unclassified sequences</taxon>
        <taxon>metagenomes</taxon>
        <taxon>ecological metagenomes</taxon>
    </lineage>
</organism>
<dbReference type="PIRSF" id="PIRSF006621">
    <property type="entry name" value="Dus"/>
    <property type="match status" value="1"/>
</dbReference>
<dbReference type="InterPro" id="IPR013785">
    <property type="entry name" value="Aldolase_TIM"/>
</dbReference>
<dbReference type="AlphaFoldDB" id="A0A6J6ENP0"/>
<dbReference type="GO" id="GO:0050660">
    <property type="term" value="F:flavin adenine dinucleotide binding"/>
    <property type="evidence" value="ECO:0007669"/>
    <property type="project" value="InterPro"/>
</dbReference>
<evidence type="ECO:0000256" key="7">
    <source>
        <dbReference type="ARBA" id="ARBA00022857"/>
    </source>
</evidence>
<dbReference type="InterPro" id="IPR024036">
    <property type="entry name" value="tRNA-dHydroUridine_Synthase_C"/>
</dbReference>